<protein>
    <submittedName>
        <fullName evidence="1">Uncharacterized protein</fullName>
    </submittedName>
</protein>
<evidence type="ECO:0000313" key="2">
    <source>
        <dbReference type="Proteomes" id="UP001168620"/>
    </source>
</evidence>
<organism evidence="1 2">
    <name type="scientific">Nocardioides oceani</name>
    <dbReference type="NCBI Taxonomy" id="3058369"/>
    <lineage>
        <taxon>Bacteria</taxon>
        <taxon>Bacillati</taxon>
        <taxon>Actinomycetota</taxon>
        <taxon>Actinomycetes</taxon>
        <taxon>Propionibacteriales</taxon>
        <taxon>Nocardioidaceae</taxon>
        <taxon>Nocardioides</taxon>
    </lineage>
</organism>
<comment type="caution">
    <text evidence="1">The sequence shown here is derived from an EMBL/GenBank/DDBJ whole genome shotgun (WGS) entry which is preliminary data.</text>
</comment>
<gene>
    <name evidence="1" type="ORF">QWY28_13180</name>
</gene>
<proteinExistence type="predicted"/>
<sequence length="114" mass="12057">MPIGDTALATILAALIAGIVGYATNRSSARAQTVTAATSSRADVEKEAFDRAASYYTSVIDRQNAEAEEDRATIAGLRHLLSMAMGYIRVLMAHIRARGDVPPDPPAGLDIDTP</sequence>
<dbReference type="Proteomes" id="UP001168620">
    <property type="component" value="Unassembled WGS sequence"/>
</dbReference>
<reference evidence="1" key="1">
    <citation type="submission" date="2023-06" db="EMBL/GenBank/DDBJ databases">
        <title>Draft genome sequence of Nocardioides sp. SOB77.</title>
        <authorList>
            <person name="Zhang G."/>
        </authorList>
    </citation>
    <scope>NUCLEOTIDE SEQUENCE</scope>
    <source>
        <strain evidence="1">SOB77</strain>
    </source>
</reference>
<name>A0ABT8FIE4_9ACTN</name>
<keyword evidence="2" id="KW-1185">Reference proteome</keyword>
<dbReference type="EMBL" id="JAUHJQ010000005">
    <property type="protein sequence ID" value="MDN4173907.1"/>
    <property type="molecule type" value="Genomic_DNA"/>
</dbReference>
<dbReference type="RefSeq" id="WP_300953009.1">
    <property type="nucleotide sequence ID" value="NZ_JAUHJQ010000005.1"/>
</dbReference>
<evidence type="ECO:0000313" key="1">
    <source>
        <dbReference type="EMBL" id="MDN4173907.1"/>
    </source>
</evidence>
<accession>A0ABT8FIE4</accession>